<dbReference type="Pfam" id="PF13091">
    <property type="entry name" value="PLDc_2"/>
    <property type="match status" value="1"/>
</dbReference>
<feature type="compositionally biased region" description="Gly residues" evidence="6">
    <location>
        <begin position="468"/>
        <end position="486"/>
    </location>
</feature>
<dbReference type="GO" id="GO:0004630">
    <property type="term" value="F:phospholipase D activity"/>
    <property type="evidence" value="ECO:0007669"/>
    <property type="project" value="UniProtKB-UniRule"/>
</dbReference>
<gene>
    <name evidence="8" type="ORF">CC86DRAFT_358000</name>
</gene>
<evidence type="ECO:0000256" key="3">
    <source>
        <dbReference type="ARBA" id="ARBA00022963"/>
    </source>
</evidence>
<accession>A0A6A6ZMY7</accession>
<dbReference type="InterPro" id="IPR015679">
    <property type="entry name" value="PLipase_D_fam"/>
</dbReference>
<proteinExistence type="inferred from homology"/>
<dbReference type="EC" id="3.1.4.4" evidence="5"/>
<keyword evidence="9" id="KW-1185">Reference proteome</keyword>
<dbReference type="Proteomes" id="UP000799424">
    <property type="component" value="Unassembled WGS sequence"/>
</dbReference>
<feature type="domain" description="PLD phosphodiesterase" evidence="7">
    <location>
        <begin position="320"/>
        <end position="347"/>
    </location>
</feature>
<feature type="region of interest" description="Disordered" evidence="6">
    <location>
        <begin position="507"/>
        <end position="527"/>
    </location>
</feature>
<evidence type="ECO:0000313" key="8">
    <source>
        <dbReference type="EMBL" id="KAF2822029.1"/>
    </source>
</evidence>
<dbReference type="InterPro" id="IPR025202">
    <property type="entry name" value="PLD-like_dom"/>
</dbReference>
<dbReference type="PANTHER" id="PTHR18896:SF186">
    <property type="entry name" value="PHOSPHOLIPASE D"/>
    <property type="match status" value="1"/>
</dbReference>
<dbReference type="SUPFAM" id="SSF56024">
    <property type="entry name" value="Phospholipase D/nuclease"/>
    <property type="match status" value="2"/>
</dbReference>
<evidence type="ECO:0000259" key="7">
    <source>
        <dbReference type="PROSITE" id="PS50035"/>
    </source>
</evidence>
<organism evidence="8 9">
    <name type="scientific">Ophiobolus disseminans</name>
    <dbReference type="NCBI Taxonomy" id="1469910"/>
    <lineage>
        <taxon>Eukaryota</taxon>
        <taxon>Fungi</taxon>
        <taxon>Dikarya</taxon>
        <taxon>Ascomycota</taxon>
        <taxon>Pezizomycotina</taxon>
        <taxon>Dothideomycetes</taxon>
        <taxon>Pleosporomycetidae</taxon>
        <taxon>Pleosporales</taxon>
        <taxon>Pleosporineae</taxon>
        <taxon>Phaeosphaeriaceae</taxon>
        <taxon>Ophiobolus</taxon>
    </lineage>
</organism>
<feature type="region of interest" description="Disordered" evidence="6">
    <location>
        <begin position="446"/>
        <end position="486"/>
    </location>
</feature>
<evidence type="ECO:0000313" key="9">
    <source>
        <dbReference type="Proteomes" id="UP000799424"/>
    </source>
</evidence>
<keyword evidence="1" id="KW-0677">Repeat</keyword>
<evidence type="ECO:0000256" key="5">
    <source>
        <dbReference type="PIRNR" id="PIRNR009376"/>
    </source>
</evidence>
<dbReference type="Gene3D" id="3.30.870.10">
    <property type="entry name" value="Endonuclease Chain A"/>
    <property type="match status" value="3"/>
</dbReference>
<dbReference type="GO" id="GO:0009395">
    <property type="term" value="P:phospholipid catabolic process"/>
    <property type="evidence" value="ECO:0007669"/>
    <property type="project" value="TreeGrafter"/>
</dbReference>
<keyword evidence="3 5" id="KW-0442">Lipid degradation</keyword>
<dbReference type="EMBL" id="MU006235">
    <property type="protein sequence ID" value="KAF2822029.1"/>
    <property type="molecule type" value="Genomic_DNA"/>
</dbReference>
<dbReference type="OrthoDB" id="14911at2759"/>
<evidence type="ECO:0000256" key="1">
    <source>
        <dbReference type="ARBA" id="ARBA00022737"/>
    </source>
</evidence>
<protein>
    <recommendedName>
        <fullName evidence="5">Phospholipase</fullName>
        <ecNumber evidence="5">3.1.4.4</ecNumber>
    </recommendedName>
</protein>
<dbReference type="GO" id="GO:0035556">
    <property type="term" value="P:intracellular signal transduction"/>
    <property type="evidence" value="ECO:0007669"/>
    <property type="project" value="InterPro"/>
</dbReference>
<dbReference type="InterPro" id="IPR001736">
    <property type="entry name" value="PLipase_D/transphosphatidylase"/>
</dbReference>
<feature type="region of interest" description="Disordered" evidence="6">
    <location>
        <begin position="1"/>
        <end position="56"/>
    </location>
</feature>
<dbReference type="CDD" id="cd09141">
    <property type="entry name" value="PLDc_vPLD1_2_yPLD_like_2"/>
    <property type="match status" value="1"/>
</dbReference>
<evidence type="ECO:0000256" key="6">
    <source>
        <dbReference type="SAM" id="MobiDB-lite"/>
    </source>
</evidence>
<dbReference type="SMART" id="SM00155">
    <property type="entry name" value="PLDc"/>
    <property type="match status" value="2"/>
</dbReference>
<dbReference type="FunFam" id="3.30.870.10:FF:000034">
    <property type="entry name" value="Phospholipase"/>
    <property type="match status" value="1"/>
</dbReference>
<feature type="compositionally biased region" description="Polar residues" evidence="6">
    <location>
        <begin position="448"/>
        <end position="466"/>
    </location>
</feature>
<feature type="compositionally biased region" description="Basic and acidic residues" evidence="6">
    <location>
        <begin position="507"/>
        <end position="522"/>
    </location>
</feature>
<dbReference type="InterPro" id="IPR016555">
    <property type="entry name" value="PLipase_D_euk"/>
</dbReference>
<dbReference type="AlphaFoldDB" id="A0A6A6ZMY7"/>
<dbReference type="GO" id="GO:0006654">
    <property type="term" value="P:phosphatidic acid biosynthetic process"/>
    <property type="evidence" value="ECO:0007669"/>
    <property type="project" value="InterPro"/>
</dbReference>
<dbReference type="Pfam" id="PF00614">
    <property type="entry name" value="PLDc"/>
    <property type="match status" value="1"/>
</dbReference>
<dbReference type="PROSITE" id="PS50035">
    <property type="entry name" value="PLD"/>
    <property type="match status" value="2"/>
</dbReference>
<dbReference type="PANTHER" id="PTHR18896">
    <property type="entry name" value="PHOSPHOLIPASE D"/>
    <property type="match status" value="1"/>
</dbReference>
<keyword evidence="4" id="KW-0443">Lipid metabolism</keyword>
<keyword evidence="2 5" id="KW-0378">Hydrolase</keyword>
<comment type="similarity">
    <text evidence="5">Belongs to the phospholipase D family.</text>
</comment>
<dbReference type="PIRSF" id="PIRSF009376">
    <property type="entry name" value="Phospholipase_D_euk"/>
    <property type="match status" value="1"/>
</dbReference>
<reference evidence="8" key="1">
    <citation type="journal article" date="2020" name="Stud. Mycol.">
        <title>101 Dothideomycetes genomes: a test case for predicting lifestyles and emergence of pathogens.</title>
        <authorList>
            <person name="Haridas S."/>
            <person name="Albert R."/>
            <person name="Binder M."/>
            <person name="Bloem J."/>
            <person name="Labutti K."/>
            <person name="Salamov A."/>
            <person name="Andreopoulos B."/>
            <person name="Baker S."/>
            <person name="Barry K."/>
            <person name="Bills G."/>
            <person name="Bluhm B."/>
            <person name="Cannon C."/>
            <person name="Castanera R."/>
            <person name="Culley D."/>
            <person name="Daum C."/>
            <person name="Ezra D."/>
            <person name="Gonzalez J."/>
            <person name="Henrissat B."/>
            <person name="Kuo A."/>
            <person name="Liang C."/>
            <person name="Lipzen A."/>
            <person name="Lutzoni F."/>
            <person name="Magnuson J."/>
            <person name="Mondo S."/>
            <person name="Nolan M."/>
            <person name="Ohm R."/>
            <person name="Pangilinan J."/>
            <person name="Park H.-J."/>
            <person name="Ramirez L."/>
            <person name="Alfaro M."/>
            <person name="Sun H."/>
            <person name="Tritt A."/>
            <person name="Yoshinaga Y."/>
            <person name="Zwiers L.-H."/>
            <person name="Turgeon B."/>
            <person name="Goodwin S."/>
            <person name="Spatafora J."/>
            <person name="Crous P."/>
            <person name="Grigoriev I."/>
        </authorList>
    </citation>
    <scope>NUCLEOTIDE SEQUENCE</scope>
    <source>
        <strain evidence="8">CBS 113818</strain>
    </source>
</reference>
<name>A0A6A6ZMY7_9PLEO</name>
<feature type="domain" description="PLD phosphodiesterase" evidence="7">
    <location>
        <begin position="791"/>
        <end position="818"/>
    </location>
</feature>
<sequence>MAHNRRDDDLAYGDYNPGNEGQQDRGFVGDMGRRLFGGKKETLQQGSSSSGGMSFFNKLHEPFHGFVADLKESLAGKDENKPPQGAQSQSGGQPQPQPGQEYHDQHRFLSFAPERHGNETKWYVDGCSYMYAVSLALERAKESVWILDWWLSPELYLRRPPAKNQQYRLDRMLHAAAERGVRVNIIVYKEVTQALTRKLLNPTLPDYLHSLLPHSTDGFTRGLTRVGLDIIFKSLEEWEKTDPLIAPPISVSSAHTKHLLEDLHPNIGVFRHPDHLPDAAVLQSSFFAAMKNMSFSPAKLAQMPGDGLKAIYGAHDGTVMFWAHHEKLCLIDGHTAFMGGLDLCYGRWDTNQHSIADAHPGDMNRIIFPGQDYNNARMLDFQHVDQWDQNKLDRTQSSRMGWTDVALCLAGPVVQDLRTHFSQRWNFIYDEKYSKKATRYQRLPDTLSGAQQGGANLAPNEQTNTEGGQRGFGGDEGGERGLFGQSGGLRQKLYSRVNEGYHQMEHQYGHDDSDQSHAEHGAQRGGVDCQITRSSTKWSHNISTEHSIQNAYCEIIKNSQHFIYIENQFFITATGTLQKPVKNQIGAAMVERIVRAARNGEKYKMIIMIPSVPAFAGDLKGDDALGTRAIMEFQYDSINRGGHSIYEEIAKAGFNPMDYIRFYNLRSYDRINASNVMHETEQQSGVSYQKASDGFDAAHEGTRGDYQAYHPPATAEYGVYEMEGSGRPQQQGNPGDYERYQQEAAKTGGRQGLGSGRWDSVSECYMLNGEDIRNVPWEGGGMNEIDAYCSEELYIHSKLLIADDQIVICGSANLNDRSQLGDHDSEIAIIIQDPDIVESSMDGRPYRASRFAASLRREIFRKHLGLIKPQDPERPDQNFEPVGVSNVYDWGSEEDRVVADPLSDDFQNMWNWRARTNTEAFARVFHPVPDDKVKNWKEYDEYYSRFFAQDAKDKNNVKPSLYKWGHVVAENFSQGEQGVREVKEELSKIKGTLVEMPLLFLKEEDIAQEGVGLNAVTVDLYT</sequence>
<evidence type="ECO:0000256" key="2">
    <source>
        <dbReference type="ARBA" id="ARBA00022801"/>
    </source>
</evidence>
<feature type="region of interest" description="Disordered" evidence="6">
    <location>
        <begin position="76"/>
        <end position="102"/>
    </location>
</feature>
<feature type="compositionally biased region" description="Low complexity" evidence="6">
    <location>
        <begin position="82"/>
        <end position="100"/>
    </location>
</feature>
<evidence type="ECO:0000256" key="4">
    <source>
        <dbReference type="ARBA" id="ARBA00023098"/>
    </source>
</evidence>
<comment type="catalytic activity">
    <reaction evidence="5">
        <text>a 1,2-diacyl-sn-glycero-3-phosphocholine + H2O = a 1,2-diacyl-sn-glycero-3-phosphate + choline + H(+)</text>
        <dbReference type="Rhea" id="RHEA:14445"/>
        <dbReference type="ChEBI" id="CHEBI:15354"/>
        <dbReference type="ChEBI" id="CHEBI:15377"/>
        <dbReference type="ChEBI" id="CHEBI:15378"/>
        <dbReference type="ChEBI" id="CHEBI:57643"/>
        <dbReference type="ChEBI" id="CHEBI:58608"/>
        <dbReference type="EC" id="3.1.4.4"/>
    </reaction>
</comment>